<feature type="domain" description="F-box" evidence="1">
    <location>
        <begin position="80"/>
        <end position="129"/>
    </location>
</feature>
<accession>A0A8H5F4V2</accession>
<protein>
    <recommendedName>
        <fullName evidence="1">F-box domain-containing protein</fullName>
    </recommendedName>
</protein>
<name>A0A8H5F4V2_9AGAR</name>
<proteinExistence type="predicted"/>
<reference evidence="2 3" key="1">
    <citation type="journal article" date="2020" name="ISME J.">
        <title>Uncovering the hidden diversity of litter-decomposition mechanisms in mushroom-forming fungi.</title>
        <authorList>
            <person name="Floudas D."/>
            <person name="Bentzer J."/>
            <person name="Ahren D."/>
            <person name="Johansson T."/>
            <person name="Persson P."/>
            <person name="Tunlid A."/>
        </authorList>
    </citation>
    <scope>NUCLEOTIDE SEQUENCE [LARGE SCALE GENOMIC DNA]</scope>
    <source>
        <strain evidence="2 3">CBS 175.51</strain>
    </source>
</reference>
<dbReference type="InterPro" id="IPR001810">
    <property type="entry name" value="F-box_dom"/>
</dbReference>
<dbReference type="SUPFAM" id="SSF81383">
    <property type="entry name" value="F-box domain"/>
    <property type="match status" value="1"/>
</dbReference>
<evidence type="ECO:0000313" key="2">
    <source>
        <dbReference type="EMBL" id="KAF5323875.1"/>
    </source>
</evidence>
<comment type="caution">
    <text evidence="2">The sequence shown here is derived from an EMBL/GenBank/DDBJ whole genome shotgun (WGS) entry which is preliminary data.</text>
</comment>
<dbReference type="AlphaFoldDB" id="A0A8H5F4V2"/>
<dbReference type="Pfam" id="PF00646">
    <property type="entry name" value="F-box"/>
    <property type="match status" value="1"/>
</dbReference>
<keyword evidence="3" id="KW-1185">Reference proteome</keyword>
<dbReference type="Proteomes" id="UP000541558">
    <property type="component" value="Unassembled WGS sequence"/>
</dbReference>
<evidence type="ECO:0000259" key="1">
    <source>
        <dbReference type="PROSITE" id="PS50181"/>
    </source>
</evidence>
<dbReference type="EMBL" id="JAACJK010000165">
    <property type="protein sequence ID" value="KAF5323875.1"/>
    <property type="molecule type" value="Genomic_DNA"/>
</dbReference>
<evidence type="ECO:0000313" key="3">
    <source>
        <dbReference type="Proteomes" id="UP000541558"/>
    </source>
</evidence>
<dbReference type="OrthoDB" id="2823912at2759"/>
<dbReference type="InterPro" id="IPR036047">
    <property type="entry name" value="F-box-like_dom_sf"/>
</dbReference>
<organism evidence="2 3">
    <name type="scientific">Ephemerocybe angulata</name>
    <dbReference type="NCBI Taxonomy" id="980116"/>
    <lineage>
        <taxon>Eukaryota</taxon>
        <taxon>Fungi</taxon>
        <taxon>Dikarya</taxon>
        <taxon>Basidiomycota</taxon>
        <taxon>Agaricomycotina</taxon>
        <taxon>Agaricomycetes</taxon>
        <taxon>Agaricomycetidae</taxon>
        <taxon>Agaricales</taxon>
        <taxon>Agaricineae</taxon>
        <taxon>Psathyrellaceae</taxon>
        <taxon>Ephemerocybe</taxon>
    </lineage>
</organism>
<sequence length="779" mass="90490">MTTALAVEPKNDEDDIGPALPYALADDAELDGVWWTRWSLLAPHWQGYKRTLLQANFLKGYLMRRLRKTPKDTPHITGSLEGFLKLPTELVFEVLRHLHTLDLYHLSLTSQPFGRVLSGTEAIPLWKSSFARIPDFPPCPSDLTNARWASLMFGPVRCQDCGRFGAQPDIALYKNFCTPCTEKHFVSRTDVLEMFSSHPEPKRIYKILKTVCQARCRLVTLQLRTRNSGERGSEKRFLREHVELCAPFVLKELEIEDMEKDGIPVDLEEEEEDPRVWRIDRIKKIAETNEHTMKTLKWVVIVLTDLQDEHRLRAEACTKRCERAITNMNLGYTTDDIRFAAEYDWKPYFQNLGTQRMTRKGAKLAYTLEFVNTGISPDLRFHKEFLLRTVRKRAVKRLKLARTLEIMVLCDEYRATLKPLDWLHHPPATQLMEAQCFKDYINQDIDYKTQFSPDILRVQLPKVALEWEASHRTKLATQWITQRGSGMSLDEAKRNLDLARCVFLCAQCRTLRDEHRVGPALCGWDNALTHMCHTKSDRHQTLGLSKKGEEVVLKMLLYLDMDPDSTTAQRMDDLDYRFFCGGCDITTHRKDIVGRKAYTWSEYVSLTHRNSDQVIEVLLSRQVTHVLQEENKLHLVLMSCLGPEATRFVKDHERQTYRPIYGAWGCAHCTEHLDQTVILPKAIAHAKNSHDLSDVVLHKDVLRFDNRYSLTTYKPRRPFIYSLLPLYNMMCKRCPTMAICKIWDRDSLRKHLLVEHFIAEPVDDTDWRVIEVTSVPTSS</sequence>
<gene>
    <name evidence="2" type="ORF">D9611_008254</name>
</gene>
<dbReference type="PROSITE" id="PS50181">
    <property type="entry name" value="FBOX"/>
    <property type="match status" value="1"/>
</dbReference>